<evidence type="ECO:0000313" key="6">
    <source>
        <dbReference type="Proteomes" id="UP000470777"/>
    </source>
</evidence>
<name>A0A6I1BQZ6_PHOVU</name>
<feature type="domain" description="Glycosyltransferase 2-like" evidence="1">
    <location>
        <begin position="5"/>
        <end position="126"/>
    </location>
</feature>
<accession>A0A6I1BQZ6</accession>
<dbReference type="SUPFAM" id="SSF53448">
    <property type="entry name" value="Nucleotide-diphospho-sugar transferases"/>
    <property type="match status" value="1"/>
</dbReference>
<dbReference type="CDD" id="cd00761">
    <property type="entry name" value="Glyco_tranf_GTA_type"/>
    <property type="match status" value="1"/>
</dbReference>
<keyword evidence="2" id="KW-0808">Transferase</keyword>
<evidence type="ECO:0000259" key="1">
    <source>
        <dbReference type="Pfam" id="PF00535"/>
    </source>
</evidence>
<dbReference type="EMBL" id="WDAG01000019">
    <property type="protein sequence ID" value="KAB6658110.1"/>
    <property type="molecule type" value="Genomic_DNA"/>
</dbReference>
<dbReference type="RefSeq" id="WP_130085267.1">
    <property type="nucleotide sequence ID" value="NZ_JABDSE010000039.1"/>
</dbReference>
<dbReference type="InterPro" id="IPR029044">
    <property type="entry name" value="Nucleotide-diphossugar_trans"/>
</dbReference>
<reference evidence="5 6" key="1">
    <citation type="journal article" date="2019" name="Nat. Med.">
        <title>A library of human gut bacterial isolates paired with longitudinal multiomics data enables mechanistic microbiome research.</title>
        <authorList>
            <person name="Poyet M."/>
            <person name="Groussin M."/>
            <person name="Gibbons S.M."/>
            <person name="Avila-Pacheco J."/>
            <person name="Jiang X."/>
            <person name="Kearney S.M."/>
            <person name="Perrotta A.R."/>
            <person name="Berdy B."/>
            <person name="Zhao S."/>
            <person name="Lieberman T.D."/>
            <person name="Swanson P.K."/>
            <person name="Smith M."/>
            <person name="Roesemann S."/>
            <person name="Alexander J.E."/>
            <person name="Rich S.A."/>
            <person name="Livny J."/>
            <person name="Vlamakis H."/>
            <person name="Clish C."/>
            <person name="Bullock K."/>
            <person name="Deik A."/>
            <person name="Scott J."/>
            <person name="Pierce K.A."/>
            <person name="Xavier R.J."/>
            <person name="Alm E.J."/>
        </authorList>
    </citation>
    <scope>NUCLEOTIDE SEQUENCE [LARGE SCALE GENOMIC DNA]</scope>
    <source>
        <strain evidence="4 5">BIOML-A82</strain>
        <strain evidence="3 6">BIOML-A85</strain>
        <strain evidence="2 7">BIOML-A93</strain>
    </source>
</reference>
<dbReference type="Gene3D" id="3.90.550.10">
    <property type="entry name" value="Spore Coat Polysaccharide Biosynthesis Protein SpsA, Chain A"/>
    <property type="match status" value="1"/>
</dbReference>
<dbReference type="EMBL" id="WCZY01000017">
    <property type="protein sequence ID" value="KAB6691824.1"/>
    <property type="molecule type" value="Genomic_DNA"/>
</dbReference>
<evidence type="ECO:0000313" key="4">
    <source>
        <dbReference type="EMBL" id="KAB6698608.1"/>
    </source>
</evidence>
<evidence type="ECO:0000313" key="7">
    <source>
        <dbReference type="Proteomes" id="UP000470952"/>
    </source>
</evidence>
<dbReference type="EMBL" id="WCZV01000018">
    <property type="protein sequence ID" value="KAB6698608.1"/>
    <property type="molecule type" value="Genomic_DNA"/>
</dbReference>
<dbReference type="Proteomes" id="UP000470777">
    <property type="component" value="Unassembled WGS sequence"/>
</dbReference>
<dbReference type="InterPro" id="IPR001173">
    <property type="entry name" value="Glyco_trans_2-like"/>
</dbReference>
<dbReference type="GO" id="GO:0016758">
    <property type="term" value="F:hexosyltransferase activity"/>
    <property type="evidence" value="ECO:0007669"/>
    <property type="project" value="UniProtKB-ARBA"/>
</dbReference>
<dbReference type="PANTHER" id="PTHR22916">
    <property type="entry name" value="GLYCOSYLTRANSFERASE"/>
    <property type="match status" value="1"/>
</dbReference>
<dbReference type="Pfam" id="PF00535">
    <property type="entry name" value="Glycos_transf_2"/>
    <property type="match status" value="1"/>
</dbReference>
<evidence type="ECO:0000313" key="3">
    <source>
        <dbReference type="EMBL" id="KAB6691824.1"/>
    </source>
</evidence>
<proteinExistence type="predicted"/>
<comment type="caution">
    <text evidence="2">The sequence shown here is derived from an EMBL/GenBank/DDBJ whole genome shotgun (WGS) entry which is preliminary data.</text>
</comment>
<dbReference type="Proteomes" id="UP000470952">
    <property type="component" value="Unassembled WGS sequence"/>
</dbReference>
<protein>
    <submittedName>
        <fullName evidence="2">Glycosyltransferase family 2 protein</fullName>
    </submittedName>
</protein>
<dbReference type="PANTHER" id="PTHR22916:SF3">
    <property type="entry name" value="UDP-GLCNAC:BETAGAL BETA-1,3-N-ACETYLGLUCOSAMINYLTRANSFERASE-LIKE PROTEIN 1"/>
    <property type="match status" value="1"/>
</dbReference>
<dbReference type="AlphaFoldDB" id="A0A6I1BQZ6"/>
<evidence type="ECO:0000313" key="2">
    <source>
        <dbReference type="EMBL" id="KAB6658110.1"/>
    </source>
</evidence>
<gene>
    <name evidence="4" type="ORF">GAY17_13815</name>
    <name evidence="2" type="ORF">GAZ76_15055</name>
    <name evidence="3" type="ORF">GAZ92_12750</name>
</gene>
<evidence type="ECO:0000313" key="5">
    <source>
        <dbReference type="Proteomes" id="UP000437380"/>
    </source>
</evidence>
<organism evidence="2 7">
    <name type="scientific">Phocaeicola vulgatus</name>
    <name type="common">Bacteroides vulgatus</name>
    <dbReference type="NCBI Taxonomy" id="821"/>
    <lineage>
        <taxon>Bacteria</taxon>
        <taxon>Pseudomonadati</taxon>
        <taxon>Bacteroidota</taxon>
        <taxon>Bacteroidia</taxon>
        <taxon>Bacteroidales</taxon>
        <taxon>Bacteroidaceae</taxon>
        <taxon>Phocaeicola</taxon>
    </lineage>
</organism>
<sequence length="312" mass="36211">MKSISIVVPAYNAEKSIERCVRSVLNQDFNDFELIVVDDGSQDSTATIVQRLANKDARITLIRQENGGEMAARAAGIRLARGGWLYFLDADDAVMLDALSSMYSHISDDIDVVVYEFSLNGKMTRLQYCRELLSFKSWWLCGKLWRRELFDERVMTVPRYFKTGGDMLTQMRLLNNIKRSVLCVPEHKYIYDEDNPMSVRRTTIKDYQYEKRVILEVEKALACIDDDITDALRHWELTYLSGMMGLKYDISYGDSWIIELQKWAEKVNLSFRGKLAIRAIDRPFLRRFFVFEKTVKSGARTLISRAKSIVKK</sequence>
<dbReference type="Proteomes" id="UP000437380">
    <property type="component" value="Unassembled WGS sequence"/>
</dbReference>